<reference evidence="1" key="1">
    <citation type="journal article" date="2021" name="Proc. Natl. Acad. Sci. U.S.A.">
        <title>A Catalog of Tens of Thousands of Viruses from Human Metagenomes Reveals Hidden Associations with Chronic Diseases.</title>
        <authorList>
            <person name="Tisza M.J."/>
            <person name="Buck C.B."/>
        </authorList>
    </citation>
    <scope>NUCLEOTIDE SEQUENCE</scope>
    <source>
        <strain evidence="1">Cti9m5</strain>
    </source>
</reference>
<accession>A0A8S5LP46</accession>
<organism evidence="1">
    <name type="scientific">Myoviridae sp. cti9m5</name>
    <dbReference type="NCBI Taxonomy" id="2827613"/>
    <lineage>
        <taxon>Viruses</taxon>
        <taxon>Duplodnaviria</taxon>
        <taxon>Heunggongvirae</taxon>
        <taxon>Uroviricota</taxon>
        <taxon>Caudoviricetes</taxon>
    </lineage>
</organism>
<protein>
    <submittedName>
        <fullName evidence="1">Uncharacterized protein</fullName>
    </submittedName>
</protein>
<sequence>MRFLALLGILGWVLWLGGCNERRELNLNNEADQRVFNLGSKLEVETTARFRVKRVSVFRDDLAYGGQRGVYVIFDSATGRELVGISGVGIGELGKHQDSKAMRRDER</sequence>
<dbReference type="PROSITE" id="PS51257">
    <property type="entry name" value="PROKAR_LIPOPROTEIN"/>
    <property type="match status" value="1"/>
</dbReference>
<dbReference type="EMBL" id="BK015886">
    <property type="protein sequence ID" value="DAD71718.1"/>
    <property type="molecule type" value="Genomic_DNA"/>
</dbReference>
<proteinExistence type="predicted"/>
<evidence type="ECO:0000313" key="1">
    <source>
        <dbReference type="EMBL" id="DAD71718.1"/>
    </source>
</evidence>
<name>A0A8S5LP46_9CAUD</name>